<dbReference type="AlphaFoldDB" id="A0A1M6UB57"/>
<evidence type="ECO:0000313" key="1">
    <source>
        <dbReference type="EMBL" id="SHK66495.1"/>
    </source>
</evidence>
<dbReference type="OrthoDB" id="1258277at2"/>
<dbReference type="STRING" id="1302687.SAMN05444267_1006111"/>
<proteinExistence type="predicted"/>
<dbReference type="EMBL" id="FRAV01000006">
    <property type="protein sequence ID" value="SHK66495.1"/>
    <property type="molecule type" value="Genomic_DNA"/>
</dbReference>
<organism evidence="1 2">
    <name type="scientific">Chryseobacterium polytrichastri</name>
    <dbReference type="NCBI Taxonomy" id="1302687"/>
    <lineage>
        <taxon>Bacteria</taxon>
        <taxon>Pseudomonadati</taxon>
        <taxon>Bacteroidota</taxon>
        <taxon>Flavobacteriia</taxon>
        <taxon>Flavobacteriales</taxon>
        <taxon>Weeksellaceae</taxon>
        <taxon>Chryseobacterium group</taxon>
        <taxon>Chryseobacterium</taxon>
    </lineage>
</organism>
<sequence>MKIIRDIVCQVYYDTKSSGKIFELLNFYLPKYKPLNLDYTFRIDSEEGFSSNQEMIDYFVNTSNIDQTFYWNQSTDNPDNIYFGVNITNDNKTVFSLTIDGTIEQAEVYLNDLKQKLDSDIGFISFVNPAEYYNGIDFKNKYSF</sequence>
<gene>
    <name evidence="1" type="ORF">SAMN05444267_1006111</name>
</gene>
<dbReference type="Proteomes" id="UP000184364">
    <property type="component" value="Unassembled WGS sequence"/>
</dbReference>
<name>A0A1M6UB57_9FLAO</name>
<reference evidence="2" key="1">
    <citation type="submission" date="2016-11" db="EMBL/GenBank/DDBJ databases">
        <authorList>
            <person name="Varghese N."/>
            <person name="Submissions S."/>
        </authorList>
    </citation>
    <scope>NUCLEOTIDE SEQUENCE [LARGE SCALE GENOMIC DNA]</scope>
    <source>
        <strain evidence="2">DSM 26899</strain>
    </source>
</reference>
<protein>
    <submittedName>
        <fullName evidence="1">Uncharacterized protein</fullName>
    </submittedName>
</protein>
<dbReference type="RefSeq" id="WP_073291638.1">
    <property type="nucleotide sequence ID" value="NZ_FRAV01000006.1"/>
</dbReference>
<keyword evidence="2" id="KW-1185">Reference proteome</keyword>
<accession>A0A1M6UB57</accession>
<evidence type="ECO:0000313" key="2">
    <source>
        <dbReference type="Proteomes" id="UP000184364"/>
    </source>
</evidence>